<dbReference type="Proteomes" id="UP000223913">
    <property type="component" value="Unassembled WGS sequence"/>
</dbReference>
<name>A0A2D0MZ48_FLAN2</name>
<keyword evidence="3" id="KW-1185">Reference proteome</keyword>
<reference evidence="2 3" key="1">
    <citation type="submission" date="2017-10" db="EMBL/GenBank/DDBJ databases">
        <title>The draft genome sequence of Lewinella nigricans NBRC 102662.</title>
        <authorList>
            <person name="Wang K."/>
        </authorList>
    </citation>
    <scope>NUCLEOTIDE SEQUENCE [LARGE SCALE GENOMIC DNA]</scope>
    <source>
        <strain evidence="2 3">NBRC 102662</strain>
    </source>
</reference>
<keyword evidence="1" id="KW-1133">Transmembrane helix</keyword>
<accession>A0A2D0MZ48</accession>
<proteinExistence type="predicted"/>
<keyword evidence="1" id="KW-0472">Membrane</keyword>
<evidence type="ECO:0000256" key="1">
    <source>
        <dbReference type="SAM" id="Phobius"/>
    </source>
</evidence>
<keyword evidence="1" id="KW-0812">Transmembrane</keyword>
<evidence type="ECO:0000313" key="3">
    <source>
        <dbReference type="Proteomes" id="UP000223913"/>
    </source>
</evidence>
<feature type="transmembrane region" description="Helical" evidence="1">
    <location>
        <begin position="120"/>
        <end position="148"/>
    </location>
</feature>
<protein>
    <submittedName>
        <fullName evidence="2">Uncharacterized protein</fullName>
    </submittedName>
</protein>
<dbReference type="EMBL" id="PDUD01000055">
    <property type="protein sequence ID" value="PHN01450.1"/>
    <property type="molecule type" value="Genomic_DNA"/>
</dbReference>
<dbReference type="AlphaFoldDB" id="A0A2D0MZ48"/>
<organism evidence="2 3">
    <name type="scientific">Flavilitoribacter nigricans (strain ATCC 23147 / DSM 23189 / NBRC 102662 / NCIMB 1420 / SS-2)</name>
    <name type="common">Lewinella nigricans</name>
    <dbReference type="NCBI Taxonomy" id="1122177"/>
    <lineage>
        <taxon>Bacteria</taxon>
        <taxon>Pseudomonadati</taxon>
        <taxon>Bacteroidota</taxon>
        <taxon>Saprospiria</taxon>
        <taxon>Saprospirales</taxon>
        <taxon>Lewinellaceae</taxon>
        <taxon>Flavilitoribacter</taxon>
    </lineage>
</organism>
<feature type="transmembrane region" description="Helical" evidence="1">
    <location>
        <begin position="29"/>
        <end position="50"/>
    </location>
</feature>
<feature type="transmembrane region" description="Helical" evidence="1">
    <location>
        <begin position="56"/>
        <end position="75"/>
    </location>
</feature>
<feature type="transmembrane region" description="Helical" evidence="1">
    <location>
        <begin position="82"/>
        <end position="100"/>
    </location>
</feature>
<comment type="caution">
    <text evidence="2">The sequence shown here is derived from an EMBL/GenBank/DDBJ whole genome shotgun (WGS) entry which is preliminary data.</text>
</comment>
<evidence type="ECO:0000313" key="2">
    <source>
        <dbReference type="EMBL" id="PHN01450.1"/>
    </source>
</evidence>
<sequence length="156" mass="17190">MVYLKNNILKAMKIADKLLRYKFADSKKLVYASVLGNFLLAIILMFPDFIGILQNAHIRWCLASAILLFALLKIYDWTSFSVNTGILVAYLLGVVLEYLQAGLPGESLPPASTDAASKGILFDLLVIISPVIYVFARTLLALGLIGVVSASRKLRR</sequence>
<gene>
    <name evidence="2" type="ORF">CRP01_37325</name>
</gene>